<protein>
    <submittedName>
        <fullName evidence="1">Uncharacterized protein</fullName>
    </submittedName>
</protein>
<keyword evidence="2" id="KW-1185">Reference proteome</keyword>
<name>A0ABY6HKW9_9ARCH</name>
<sequence>MVIKRGLTQFIILKMLVYDYIKKELCLDNLKKLNLKYFSIMNAAGINMLTIINDKVSNPVLLSGFLSAIFSFGAESLNEKMARFTLEGDDDRLESYVEDDNQSYSDRLVVVGLLKNSVEKNKFQKFAKQILSEFRDQFNTEIINWDGNLNSFNLFSLYVSKQIREKFESNIREENDFVEITALDEKLDDMFSRAVEGDLSALSNLDTFMDSYY</sequence>
<dbReference type="EMBL" id="CP104013">
    <property type="protein sequence ID" value="UYP44045.1"/>
    <property type="molecule type" value="Genomic_DNA"/>
</dbReference>
<proteinExistence type="predicted"/>
<accession>A0ABY6HKW9</accession>
<gene>
    <name evidence="1" type="ORF">NEF87_000330</name>
</gene>
<evidence type="ECO:0000313" key="2">
    <source>
        <dbReference type="Proteomes" id="UP001208689"/>
    </source>
</evidence>
<evidence type="ECO:0000313" key="1">
    <source>
        <dbReference type="EMBL" id="UYP44045.1"/>
    </source>
</evidence>
<organism evidence="1 2">
    <name type="scientific">Candidatus Lokiarchaeum ossiferum</name>
    <dbReference type="NCBI Taxonomy" id="2951803"/>
    <lineage>
        <taxon>Archaea</taxon>
        <taxon>Promethearchaeati</taxon>
        <taxon>Promethearchaeota</taxon>
        <taxon>Promethearchaeia</taxon>
        <taxon>Promethearchaeales</taxon>
        <taxon>Promethearchaeaceae</taxon>
        <taxon>Candidatus Lokiarchaeum</taxon>
    </lineage>
</organism>
<dbReference type="Proteomes" id="UP001208689">
    <property type="component" value="Chromosome"/>
</dbReference>
<reference evidence="1" key="1">
    <citation type="submission" date="2022-09" db="EMBL/GenBank/DDBJ databases">
        <title>Actin cytoskeleton and complex cell architecture in an #Asgard archaeon.</title>
        <authorList>
            <person name="Ponce Toledo R.I."/>
            <person name="Schleper C."/>
            <person name="Rodrigues Oliveira T."/>
            <person name="Wollweber F."/>
            <person name="Xu J."/>
            <person name="Rittmann S."/>
            <person name="Klingl A."/>
            <person name="Pilhofer M."/>
        </authorList>
    </citation>
    <scope>NUCLEOTIDE SEQUENCE</scope>
    <source>
        <strain evidence="1">B-35</strain>
    </source>
</reference>